<name>A0A383AZ42_9ZZZZ</name>
<dbReference type="InterPro" id="IPR036038">
    <property type="entry name" value="Aminotransferase-like"/>
</dbReference>
<evidence type="ECO:0008006" key="2">
    <source>
        <dbReference type="Google" id="ProtNLM"/>
    </source>
</evidence>
<sequence>MATLLLKKSYRHKDLKEIKFHDLWNSYGVFTTMRVIGKPPKILFFKEHIDNLFRSLKIYKINKKNIRQNILKLIKLNLNNKKNYDHLFRVAANHKMISISLRKRFKPKSNFSLKLVNYKRIDPEYKNLKYKKILNFLNTMNTTKSDIALYKNNKILESGTSNLLFIKKNKIYSPINSFY</sequence>
<protein>
    <recommendedName>
        <fullName evidence="2">Branched-chain-amino-acid aminotransferase</fullName>
    </recommendedName>
</protein>
<feature type="non-terminal residue" evidence="1">
    <location>
        <position position="179"/>
    </location>
</feature>
<dbReference type="SUPFAM" id="SSF56752">
    <property type="entry name" value="D-aminoacid aminotransferase-like PLP-dependent enzymes"/>
    <property type="match status" value="1"/>
</dbReference>
<dbReference type="Gene3D" id="3.30.470.10">
    <property type="match status" value="1"/>
</dbReference>
<dbReference type="InterPro" id="IPR043131">
    <property type="entry name" value="BCAT-like_N"/>
</dbReference>
<dbReference type="InterPro" id="IPR001544">
    <property type="entry name" value="Aminotrans_IV"/>
</dbReference>
<evidence type="ECO:0000313" key="1">
    <source>
        <dbReference type="EMBL" id="SVE13186.1"/>
    </source>
</evidence>
<gene>
    <name evidence="1" type="ORF">METZ01_LOCUS466040</name>
</gene>
<proteinExistence type="predicted"/>
<dbReference type="GO" id="GO:0003824">
    <property type="term" value="F:catalytic activity"/>
    <property type="evidence" value="ECO:0007669"/>
    <property type="project" value="InterPro"/>
</dbReference>
<organism evidence="1">
    <name type="scientific">marine metagenome</name>
    <dbReference type="NCBI Taxonomy" id="408172"/>
    <lineage>
        <taxon>unclassified sequences</taxon>
        <taxon>metagenomes</taxon>
        <taxon>ecological metagenomes</taxon>
    </lineage>
</organism>
<dbReference type="Pfam" id="PF01063">
    <property type="entry name" value="Aminotran_4"/>
    <property type="match status" value="1"/>
</dbReference>
<accession>A0A383AZ42</accession>
<reference evidence="1" key="1">
    <citation type="submission" date="2018-05" db="EMBL/GenBank/DDBJ databases">
        <authorList>
            <person name="Lanie J.A."/>
            <person name="Ng W.-L."/>
            <person name="Kazmierczak K.M."/>
            <person name="Andrzejewski T.M."/>
            <person name="Davidsen T.M."/>
            <person name="Wayne K.J."/>
            <person name="Tettelin H."/>
            <person name="Glass J.I."/>
            <person name="Rusch D."/>
            <person name="Podicherti R."/>
            <person name="Tsui H.-C.T."/>
            <person name="Winkler M.E."/>
        </authorList>
    </citation>
    <scope>NUCLEOTIDE SEQUENCE</scope>
</reference>
<dbReference type="AlphaFoldDB" id="A0A383AZ42"/>
<dbReference type="EMBL" id="UINC01196260">
    <property type="protein sequence ID" value="SVE13186.1"/>
    <property type="molecule type" value="Genomic_DNA"/>
</dbReference>